<proteinExistence type="predicted"/>
<organism evidence="1 2">
    <name type="scientific">Paramecium pentaurelia</name>
    <dbReference type="NCBI Taxonomy" id="43138"/>
    <lineage>
        <taxon>Eukaryota</taxon>
        <taxon>Sar</taxon>
        <taxon>Alveolata</taxon>
        <taxon>Ciliophora</taxon>
        <taxon>Intramacronucleata</taxon>
        <taxon>Oligohymenophorea</taxon>
        <taxon>Peniculida</taxon>
        <taxon>Parameciidae</taxon>
        <taxon>Paramecium</taxon>
    </lineage>
</organism>
<name>A0A8S1UZ88_9CILI</name>
<keyword evidence="2" id="KW-1185">Reference proteome</keyword>
<gene>
    <name evidence="1" type="ORF">PPENT_87.1.T0510141</name>
</gene>
<accession>A0A8S1UZ88</accession>
<dbReference type="Proteomes" id="UP000689195">
    <property type="component" value="Unassembled WGS sequence"/>
</dbReference>
<comment type="caution">
    <text evidence="1">The sequence shown here is derived from an EMBL/GenBank/DDBJ whole genome shotgun (WGS) entry which is preliminary data.</text>
</comment>
<sequence>MLILIRQLEQQVIPLKLQLFIEFHQLINELLQLFYYDMRMKRPKDTAVFLIHNK</sequence>
<reference evidence="1" key="1">
    <citation type="submission" date="2021-01" db="EMBL/GenBank/DDBJ databases">
        <authorList>
            <consortium name="Genoscope - CEA"/>
            <person name="William W."/>
        </authorList>
    </citation>
    <scope>NUCLEOTIDE SEQUENCE</scope>
</reference>
<dbReference type="AlphaFoldDB" id="A0A8S1UZ88"/>
<dbReference type="EMBL" id="CAJJDO010000051">
    <property type="protein sequence ID" value="CAD8169577.1"/>
    <property type="molecule type" value="Genomic_DNA"/>
</dbReference>
<evidence type="ECO:0000313" key="2">
    <source>
        <dbReference type="Proteomes" id="UP000689195"/>
    </source>
</evidence>
<evidence type="ECO:0000313" key="1">
    <source>
        <dbReference type="EMBL" id="CAD8169577.1"/>
    </source>
</evidence>
<protein>
    <submittedName>
        <fullName evidence="1">Uncharacterized protein</fullName>
    </submittedName>
</protein>